<feature type="active site" description="Proton donor/acceptor" evidence="7">
    <location>
        <position position="194"/>
    </location>
</feature>
<dbReference type="HAMAP" id="MF_00114">
    <property type="entry name" value="DeoC_type1"/>
    <property type="match status" value="1"/>
</dbReference>
<dbReference type="Proteomes" id="UP000273154">
    <property type="component" value="Chromosome"/>
</dbReference>
<dbReference type="GO" id="GO:0006018">
    <property type="term" value="P:2-deoxyribose 1-phosphate catabolic process"/>
    <property type="evidence" value="ECO:0007669"/>
    <property type="project" value="UniProtKB-UniRule"/>
</dbReference>
<comment type="pathway">
    <text evidence="7">Carbohydrate degradation; 2-deoxy-D-ribose 1-phosphate degradation; D-glyceraldehyde 3-phosphate and acetaldehyde from 2-deoxy-alpha-D-ribose 1-phosphate: step 2/2.</text>
</comment>
<keyword evidence="2 7" id="KW-0963">Cytoplasm</keyword>
<dbReference type="UniPathway" id="UPA00002">
    <property type="reaction ID" value="UER00468"/>
</dbReference>
<gene>
    <name evidence="8" type="primary">deoC_2</name>
    <name evidence="7" type="synonym">deoC</name>
    <name evidence="8" type="ORF">Pcatena_00480</name>
</gene>
<dbReference type="InterPro" id="IPR013785">
    <property type="entry name" value="Aldolase_TIM"/>
</dbReference>
<dbReference type="RefSeq" id="WP_126420580.1">
    <property type="nucleotide sequence ID" value="NZ_AP019367.1"/>
</dbReference>
<dbReference type="InterPro" id="IPR028581">
    <property type="entry name" value="DeoC_typeI"/>
</dbReference>
<evidence type="ECO:0000256" key="5">
    <source>
        <dbReference type="ARBA" id="ARBA00048791"/>
    </source>
</evidence>
<dbReference type="OrthoDB" id="6579831at2"/>
<dbReference type="InterPro" id="IPR011343">
    <property type="entry name" value="DeoC"/>
</dbReference>
<dbReference type="EC" id="4.1.2.4" evidence="7"/>
<dbReference type="GO" id="GO:0005737">
    <property type="term" value="C:cytoplasm"/>
    <property type="evidence" value="ECO:0007669"/>
    <property type="project" value="UniProtKB-SubCell"/>
</dbReference>
<keyword evidence="9" id="KW-1185">Reference proteome</keyword>
<keyword evidence="3 7" id="KW-0456">Lyase</keyword>
<comment type="function">
    <text evidence="6 7">Catalyzes a reversible aldol reaction between acetaldehyde and D-glyceraldehyde 3-phosphate to generate 2-deoxy-D-ribose 5-phosphate.</text>
</comment>
<dbReference type="Gene3D" id="3.20.20.70">
    <property type="entry name" value="Aldolase class I"/>
    <property type="match status" value="1"/>
</dbReference>
<name>A0A3G9JVG7_9ACTN</name>
<comment type="catalytic activity">
    <reaction evidence="5 7">
        <text>2-deoxy-D-ribose 5-phosphate = D-glyceraldehyde 3-phosphate + acetaldehyde</text>
        <dbReference type="Rhea" id="RHEA:12821"/>
        <dbReference type="ChEBI" id="CHEBI:15343"/>
        <dbReference type="ChEBI" id="CHEBI:59776"/>
        <dbReference type="ChEBI" id="CHEBI:62877"/>
        <dbReference type="EC" id="4.1.2.4"/>
    </reaction>
</comment>
<comment type="similarity">
    <text evidence="1 7">Belongs to the DeoC/FbaB aldolase family. DeoC type 1 subfamily.</text>
</comment>
<dbReference type="FunFam" id="3.20.20.70:FF:000044">
    <property type="entry name" value="Deoxyribose-phosphate aldolase"/>
    <property type="match status" value="1"/>
</dbReference>
<evidence type="ECO:0000256" key="4">
    <source>
        <dbReference type="ARBA" id="ARBA00023270"/>
    </source>
</evidence>
<dbReference type="KEGG" id="pcat:Pcatena_00480"/>
<organism evidence="8 9">
    <name type="scientific">Parolsenella catena</name>
    <dbReference type="NCBI Taxonomy" id="2003188"/>
    <lineage>
        <taxon>Bacteria</taxon>
        <taxon>Bacillati</taxon>
        <taxon>Actinomycetota</taxon>
        <taxon>Coriobacteriia</taxon>
        <taxon>Coriobacteriales</taxon>
        <taxon>Atopobiaceae</taxon>
        <taxon>Parolsenella</taxon>
    </lineage>
</organism>
<evidence type="ECO:0000256" key="6">
    <source>
        <dbReference type="ARBA" id="ARBA00056337"/>
    </source>
</evidence>
<reference evidence="9" key="1">
    <citation type="submission" date="2018-11" db="EMBL/GenBank/DDBJ databases">
        <title>Comparative genomics of Parolsenella catena and Libanicoccus massiliensis: Reclassification of Libanicoccus massiliensis as Parolsenella massiliensis comb. nov.</title>
        <authorList>
            <person name="Sakamoto M."/>
            <person name="Ikeyama N."/>
            <person name="Murakami T."/>
            <person name="Mori H."/>
            <person name="Yuki M."/>
            <person name="Ohkuma M."/>
        </authorList>
    </citation>
    <scope>NUCLEOTIDE SEQUENCE [LARGE SCALE GENOMIC DNA]</scope>
    <source>
        <strain evidence="9">JCM 31932</strain>
    </source>
</reference>
<dbReference type="PANTHER" id="PTHR10889">
    <property type="entry name" value="DEOXYRIBOSE-PHOSPHATE ALDOLASE"/>
    <property type="match status" value="1"/>
</dbReference>
<dbReference type="GO" id="GO:0009264">
    <property type="term" value="P:deoxyribonucleotide catabolic process"/>
    <property type="evidence" value="ECO:0007669"/>
    <property type="project" value="UniProtKB-UniRule"/>
</dbReference>
<dbReference type="Pfam" id="PF01791">
    <property type="entry name" value="DeoC"/>
    <property type="match status" value="1"/>
</dbReference>
<accession>A0A3G9JVG7</accession>
<comment type="subcellular location">
    <subcellularLocation>
        <location evidence="7">Cytoplasm</location>
    </subcellularLocation>
</comment>
<evidence type="ECO:0000256" key="1">
    <source>
        <dbReference type="ARBA" id="ARBA00010936"/>
    </source>
</evidence>
<dbReference type="PIRSF" id="PIRSF001357">
    <property type="entry name" value="DeoC"/>
    <property type="match status" value="1"/>
</dbReference>
<evidence type="ECO:0000256" key="3">
    <source>
        <dbReference type="ARBA" id="ARBA00023239"/>
    </source>
</evidence>
<dbReference type="GO" id="GO:0016052">
    <property type="term" value="P:carbohydrate catabolic process"/>
    <property type="evidence" value="ECO:0007669"/>
    <property type="project" value="TreeGrafter"/>
</dbReference>
<evidence type="ECO:0000313" key="8">
    <source>
        <dbReference type="EMBL" id="BBH49461.1"/>
    </source>
</evidence>
<evidence type="ECO:0000256" key="2">
    <source>
        <dbReference type="ARBA" id="ARBA00022490"/>
    </source>
</evidence>
<sequence length="242" mass="26274">MARWTLDELSRLIDHTNIHADATEEDLAKLCDEAKEYHFKMVAINQVPVKFCSERLAGTDIDTGAAISFPLGQTSIASKVFETKDALANGANEIDYVVNLTQVKAGNWDYVEDEMTQIVAACQEAREATGLPIPCKVILETCLLTDEEKVKICEIATRVKPTFVKTSTGCSTGGATVEDVKLMKATVGDAVQVKASGGIRDADTFLDMVRAGATRIGCSAGIPIINEIRRRFEEQGVDSIEL</sequence>
<evidence type="ECO:0000313" key="9">
    <source>
        <dbReference type="Proteomes" id="UP000273154"/>
    </source>
</evidence>
<dbReference type="NCBIfam" id="TIGR00126">
    <property type="entry name" value="deoC"/>
    <property type="match status" value="1"/>
</dbReference>
<dbReference type="EMBL" id="AP019367">
    <property type="protein sequence ID" value="BBH49461.1"/>
    <property type="molecule type" value="Genomic_DNA"/>
</dbReference>
<dbReference type="AlphaFoldDB" id="A0A3G9JVG7"/>
<dbReference type="SMART" id="SM01133">
    <property type="entry name" value="DeoC"/>
    <property type="match status" value="1"/>
</dbReference>
<feature type="active site" description="Schiff-base intermediate with acetaldehyde" evidence="7">
    <location>
        <position position="165"/>
    </location>
</feature>
<keyword evidence="4 7" id="KW-0704">Schiff base</keyword>
<dbReference type="GeneID" id="88848190"/>
<dbReference type="GO" id="GO:0004139">
    <property type="term" value="F:deoxyribose-phosphate aldolase activity"/>
    <property type="evidence" value="ECO:0007669"/>
    <property type="project" value="UniProtKB-UniRule"/>
</dbReference>
<dbReference type="CDD" id="cd00959">
    <property type="entry name" value="DeoC"/>
    <property type="match status" value="1"/>
</dbReference>
<protein>
    <recommendedName>
        <fullName evidence="7">Deoxyribose-phosphate aldolase</fullName>
        <shortName evidence="7">DERA</shortName>
        <ecNumber evidence="7">4.1.2.4</ecNumber>
    </recommendedName>
    <alternativeName>
        <fullName evidence="7">2-deoxy-D-ribose 5-phosphate aldolase</fullName>
    </alternativeName>
    <alternativeName>
        <fullName evidence="7">Phosphodeoxyriboaldolase</fullName>
        <shortName evidence="7">Deoxyriboaldolase</shortName>
    </alternativeName>
</protein>
<evidence type="ECO:0000256" key="7">
    <source>
        <dbReference type="HAMAP-Rule" id="MF_00114"/>
    </source>
</evidence>
<feature type="active site" description="Proton donor/acceptor" evidence="7">
    <location>
        <position position="95"/>
    </location>
</feature>
<dbReference type="SUPFAM" id="SSF51569">
    <property type="entry name" value="Aldolase"/>
    <property type="match status" value="1"/>
</dbReference>
<proteinExistence type="inferred from homology"/>
<dbReference type="PANTHER" id="PTHR10889:SF1">
    <property type="entry name" value="DEOXYRIBOSE-PHOSPHATE ALDOLASE"/>
    <property type="match status" value="1"/>
</dbReference>
<dbReference type="InterPro" id="IPR002915">
    <property type="entry name" value="DeoC/FbaB/LacD_aldolase"/>
</dbReference>